<feature type="compositionally biased region" description="Low complexity" evidence="7">
    <location>
        <begin position="67"/>
        <end position="79"/>
    </location>
</feature>
<dbReference type="GO" id="GO:0005637">
    <property type="term" value="C:nuclear inner membrane"/>
    <property type="evidence" value="ECO:0007669"/>
    <property type="project" value="UniProtKB-SubCell"/>
</dbReference>
<feature type="compositionally biased region" description="Low complexity" evidence="7">
    <location>
        <begin position="170"/>
        <end position="190"/>
    </location>
</feature>
<dbReference type="FunFam" id="1.10.720.40:FF:000001">
    <property type="entry name" value="LEM domain containing 2, isoform CRA_a"/>
    <property type="match status" value="1"/>
</dbReference>
<feature type="transmembrane region" description="Helical" evidence="8">
    <location>
        <begin position="360"/>
        <end position="384"/>
    </location>
</feature>
<dbReference type="InterPro" id="IPR011015">
    <property type="entry name" value="LEM/LEM-like_dom_sf"/>
</dbReference>
<dbReference type="PANTHER" id="PTHR13428">
    <property type="entry name" value="INNER NUCLEAR MEMBRANE PROTEIN MAN1 LEM DOMAIN CONTAINING PROTEIN"/>
    <property type="match status" value="1"/>
</dbReference>
<sequence length="490" mass="54244">MKDVTLLSDAELAGELRKYNVSVGPVTGTTRSLYEKKLAKLLKQGPPSATNTSPQKTKVRTPPKRVSPPSKSPSRVTSTAKTGTQGVRRKTAPSESEDESDEEPVTTKYYGKPVTSTPEEPRHSVTSTPQNLSRPLPKSNDKYNYTPSSQIIPGLYRTDRPGATPPRNATVPKTSSTRPSTRVTTTTSYTLAGDSSAERSGLFDRSSRSVYGKVAPIGSRGLLDLGRNDGDDDDDDDYDGQESSRVVYTTNVAGPEKRSPLRKAWDNLLGYDFKAGKVPGSNYELRHGSTRTRVDRDPKTGRIRVQQQSVGRDISTILVIVLSVFFVMLAVAYLGTARQESLVATAHTISGAIRDTVHFFYMYAIVPSFIVLGAIAVVLAIYFGHKKWNQLKEKEEAAFYDLVDKILDIVREANENGEEYISIPHVRDVMFPPAKRRGAELARWERAVDFINANESRISTETRVLRGGQECDVWRWIPAKRTGWQGSGRL</sequence>
<dbReference type="GO" id="GO:0031490">
    <property type="term" value="F:chromatin DNA binding"/>
    <property type="evidence" value="ECO:0007669"/>
    <property type="project" value="TreeGrafter"/>
</dbReference>
<feature type="compositionally biased region" description="Acidic residues" evidence="7">
    <location>
        <begin position="95"/>
        <end position="104"/>
    </location>
</feature>
<evidence type="ECO:0000259" key="9">
    <source>
        <dbReference type="PROSITE" id="PS50954"/>
    </source>
</evidence>
<dbReference type="OrthoDB" id="118234at2759"/>
<keyword evidence="2" id="KW-0597">Phosphoprotein</keyword>
<keyword evidence="10" id="KW-1185">Reference proteome</keyword>
<dbReference type="PANTHER" id="PTHR13428:SF12">
    <property type="entry name" value="INNER NUCLEAR MEMBRANE PROTEIN MAN1"/>
    <property type="match status" value="1"/>
</dbReference>
<proteinExistence type="predicted"/>
<dbReference type="SMART" id="SM00540">
    <property type="entry name" value="LEM"/>
    <property type="match status" value="1"/>
</dbReference>
<dbReference type="InterPro" id="IPR018996">
    <property type="entry name" value="Man1/Src1-like_C"/>
</dbReference>
<evidence type="ECO:0000256" key="7">
    <source>
        <dbReference type="SAM" id="MobiDB-lite"/>
    </source>
</evidence>
<comment type="subcellular location">
    <subcellularLocation>
        <location evidence="1">Nucleus inner membrane</location>
        <topology evidence="1">Multi-pass membrane protein</topology>
    </subcellularLocation>
</comment>
<feature type="compositionally biased region" description="Polar residues" evidence="7">
    <location>
        <begin position="114"/>
        <end position="133"/>
    </location>
</feature>
<feature type="transmembrane region" description="Helical" evidence="8">
    <location>
        <begin position="314"/>
        <end position="334"/>
    </location>
</feature>
<dbReference type="GO" id="GO:0006998">
    <property type="term" value="P:nuclear envelope organization"/>
    <property type="evidence" value="ECO:0007669"/>
    <property type="project" value="TreeGrafter"/>
</dbReference>
<evidence type="ECO:0000313" key="10">
    <source>
        <dbReference type="Proteomes" id="UP000025227"/>
    </source>
</evidence>
<dbReference type="InterPro" id="IPR052277">
    <property type="entry name" value="INM_ESCRT-Associated"/>
</dbReference>
<feature type="compositionally biased region" description="Polar residues" evidence="7">
    <location>
        <begin position="142"/>
        <end position="151"/>
    </location>
</feature>
<name>A0A7I4YLC0_HAECO</name>
<evidence type="ECO:0000256" key="5">
    <source>
        <dbReference type="ARBA" id="ARBA00023136"/>
    </source>
</evidence>
<dbReference type="Proteomes" id="UP000025227">
    <property type="component" value="Unplaced"/>
</dbReference>
<dbReference type="Pfam" id="PF09402">
    <property type="entry name" value="MSC"/>
    <property type="match status" value="1"/>
</dbReference>
<dbReference type="Pfam" id="PF03020">
    <property type="entry name" value="LEM"/>
    <property type="match status" value="1"/>
</dbReference>
<evidence type="ECO:0000313" key="11">
    <source>
        <dbReference type="WBParaSite" id="HCON_00115670-00001"/>
    </source>
</evidence>
<dbReference type="AlphaFoldDB" id="A0A7I4YLC0"/>
<keyword evidence="3 8" id="KW-0812">Transmembrane</keyword>
<evidence type="ECO:0000256" key="4">
    <source>
        <dbReference type="ARBA" id="ARBA00022989"/>
    </source>
</evidence>
<keyword evidence="5 8" id="KW-0472">Membrane</keyword>
<feature type="region of interest" description="Disordered" evidence="7">
    <location>
        <begin position="39"/>
        <end position="243"/>
    </location>
</feature>
<keyword evidence="4 8" id="KW-1133">Transmembrane helix</keyword>
<evidence type="ECO:0000256" key="3">
    <source>
        <dbReference type="ARBA" id="ARBA00022692"/>
    </source>
</evidence>
<feature type="domain" description="LEM" evidence="9">
    <location>
        <begin position="1"/>
        <end position="45"/>
    </location>
</feature>
<evidence type="ECO:0000256" key="1">
    <source>
        <dbReference type="ARBA" id="ARBA00004473"/>
    </source>
</evidence>
<accession>A0A7I4YLC0</accession>
<dbReference type="PROSITE" id="PS50954">
    <property type="entry name" value="LEM"/>
    <property type="match status" value="1"/>
</dbReference>
<dbReference type="InterPro" id="IPR041885">
    <property type="entry name" value="MAN1_winged_helix_dom"/>
</dbReference>
<dbReference type="Gene3D" id="1.10.720.40">
    <property type="match status" value="1"/>
</dbReference>
<dbReference type="WBParaSite" id="HCON_00115670-00001">
    <property type="protein sequence ID" value="HCON_00115670-00001"/>
    <property type="gene ID" value="HCON_00115670"/>
</dbReference>
<evidence type="ECO:0000256" key="6">
    <source>
        <dbReference type="ARBA" id="ARBA00023242"/>
    </source>
</evidence>
<keyword evidence="6" id="KW-0539">Nucleus</keyword>
<protein>
    <submittedName>
        <fullName evidence="11">LEM domain-containing protein</fullName>
    </submittedName>
</protein>
<dbReference type="SUPFAM" id="SSF63451">
    <property type="entry name" value="LEM domain"/>
    <property type="match status" value="1"/>
</dbReference>
<dbReference type="InterPro" id="IPR003887">
    <property type="entry name" value="LEM_dom"/>
</dbReference>
<evidence type="ECO:0000256" key="2">
    <source>
        <dbReference type="ARBA" id="ARBA00022553"/>
    </source>
</evidence>
<reference evidence="11" key="1">
    <citation type="submission" date="2020-12" db="UniProtKB">
        <authorList>
            <consortium name="WormBaseParasite"/>
        </authorList>
    </citation>
    <scope>IDENTIFICATION</scope>
    <source>
        <strain evidence="11">MHco3</strain>
    </source>
</reference>
<dbReference type="CDD" id="cd12940">
    <property type="entry name" value="LEM_LAP2_LEMD1"/>
    <property type="match status" value="1"/>
</dbReference>
<dbReference type="Gene3D" id="1.10.10.1180">
    <property type="entry name" value="MAN1, winged-helix domain"/>
    <property type="match status" value="1"/>
</dbReference>
<dbReference type="GO" id="GO:0030514">
    <property type="term" value="P:negative regulation of BMP signaling pathway"/>
    <property type="evidence" value="ECO:0007669"/>
    <property type="project" value="TreeGrafter"/>
</dbReference>
<organism evidence="10 11">
    <name type="scientific">Haemonchus contortus</name>
    <name type="common">Barber pole worm</name>
    <dbReference type="NCBI Taxonomy" id="6289"/>
    <lineage>
        <taxon>Eukaryota</taxon>
        <taxon>Metazoa</taxon>
        <taxon>Ecdysozoa</taxon>
        <taxon>Nematoda</taxon>
        <taxon>Chromadorea</taxon>
        <taxon>Rhabditida</taxon>
        <taxon>Rhabditina</taxon>
        <taxon>Rhabditomorpha</taxon>
        <taxon>Strongyloidea</taxon>
        <taxon>Trichostrongylidae</taxon>
        <taxon>Haemonchus</taxon>
    </lineage>
</organism>
<feature type="compositionally biased region" description="Polar residues" evidence="7">
    <location>
        <begin position="47"/>
        <end position="56"/>
    </location>
</feature>
<evidence type="ECO:0000256" key="8">
    <source>
        <dbReference type="SAM" id="Phobius"/>
    </source>
</evidence>
<feature type="compositionally biased region" description="Acidic residues" evidence="7">
    <location>
        <begin position="230"/>
        <end position="240"/>
    </location>
</feature>